<accession>G3IPN4</accession>
<sequence length="81" mass="9761">MGRQRKESSCSLRVEENKSREVKKGCHQHQSTWHTWHTDRTHRLRQTRQLHTETYFTDILQTRPAIHRDPLKSYSAHRPTA</sequence>
<dbReference type="InParanoid" id="G3IPN4"/>
<evidence type="ECO:0000313" key="1">
    <source>
        <dbReference type="EMBL" id="EGV91383.1"/>
    </source>
</evidence>
<evidence type="ECO:0000313" key="2">
    <source>
        <dbReference type="Proteomes" id="UP000001075"/>
    </source>
</evidence>
<proteinExistence type="predicted"/>
<protein>
    <submittedName>
        <fullName evidence="1">Uncharacterized protein</fullName>
    </submittedName>
</protein>
<dbReference type="AlphaFoldDB" id="G3IPN4"/>
<name>G3IPN4_CRIGR</name>
<reference evidence="2" key="1">
    <citation type="journal article" date="2011" name="Nat. Biotechnol.">
        <title>The genomic sequence of the Chinese hamster ovary (CHO)-K1 cell line.</title>
        <authorList>
            <person name="Xu X."/>
            <person name="Nagarajan H."/>
            <person name="Lewis N.E."/>
            <person name="Pan S."/>
            <person name="Cai Z."/>
            <person name="Liu X."/>
            <person name="Chen W."/>
            <person name="Xie M."/>
            <person name="Wang W."/>
            <person name="Hammond S."/>
            <person name="Andersen M.R."/>
            <person name="Neff N."/>
            <person name="Passarelli B."/>
            <person name="Koh W."/>
            <person name="Fan H.C."/>
            <person name="Wang J."/>
            <person name="Gui Y."/>
            <person name="Lee K.H."/>
            <person name="Betenbaugh M.J."/>
            <person name="Quake S.R."/>
            <person name="Famili I."/>
            <person name="Palsson B.O."/>
            <person name="Wang J."/>
        </authorList>
    </citation>
    <scope>NUCLEOTIDE SEQUENCE [LARGE SCALE GENOMIC DNA]</scope>
    <source>
        <strain evidence="2">CHO K1 cell line</strain>
    </source>
</reference>
<organism evidence="1 2">
    <name type="scientific">Cricetulus griseus</name>
    <name type="common">Chinese hamster</name>
    <name type="synonym">Cricetulus barabensis griseus</name>
    <dbReference type="NCBI Taxonomy" id="10029"/>
    <lineage>
        <taxon>Eukaryota</taxon>
        <taxon>Metazoa</taxon>
        <taxon>Chordata</taxon>
        <taxon>Craniata</taxon>
        <taxon>Vertebrata</taxon>
        <taxon>Euteleostomi</taxon>
        <taxon>Mammalia</taxon>
        <taxon>Eutheria</taxon>
        <taxon>Euarchontoglires</taxon>
        <taxon>Glires</taxon>
        <taxon>Rodentia</taxon>
        <taxon>Myomorpha</taxon>
        <taxon>Muroidea</taxon>
        <taxon>Cricetidae</taxon>
        <taxon>Cricetinae</taxon>
        <taxon>Cricetulus</taxon>
    </lineage>
</organism>
<gene>
    <name evidence="1" type="ORF">I79_025953</name>
</gene>
<dbReference type="EMBL" id="JH013014">
    <property type="protein sequence ID" value="EGV91383.1"/>
    <property type="molecule type" value="Genomic_DNA"/>
</dbReference>
<dbReference type="Proteomes" id="UP000001075">
    <property type="component" value="Unassembled WGS sequence"/>
</dbReference>